<dbReference type="CDD" id="cd00067">
    <property type="entry name" value="GAL4"/>
    <property type="match status" value="1"/>
</dbReference>
<dbReference type="GO" id="GO:0000981">
    <property type="term" value="F:DNA-binding transcription factor activity, RNA polymerase II-specific"/>
    <property type="evidence" value="ECO:0007669"/>
    <property type="project" value="InterPro"/>
</dbReference>
<evidence type="ECO:0000256" key="3">
    <source>
        <dbReference type="ARBA" id="ARBA00023242"/>
    </source>
</evidence>
<dbReference type="PROSITE" id="PS00463">
    <property type="entry name" value="ZN2_CY6_FUNGAL_1"/>
    <property type="match status" value="1"/>
</dbReference>
<dbReference type="SMART" id="SM00066">
    <property type="entry name" value="GAL4"/>
    <property type="match status" value="1"/>
</dbReference>
<dbReference type="InterPro" id="IPR007219">
    <property type="entry name" value="XnlR_reg_dom"/>
</dbReference>
<evidence type="ECO:0000256" key="4">
    <source>
        <dbReference type="SAM" id="MobiDB-lite"/>
    </source>
</evidence>
<dbReference type="GO" id="GO:0003677">
    <property type="term" value="F:DNA binding"/>
    <property type="evidence" value="ECO:0007669"/>
    <property type="project" value="InterPro"/>
</dbReference>
<dbReference type="SMART" id="SM00906">
    <property type="entry name" value="Fungal_trans"/>
    <property type="match status" value="1"/>
</dbReference>
<accession>A0A2S7YL62</accession>
<dbReference type="SUPFAM" id="SSF57701">
    <property type="entry name" value="Zn2/Cys6 DNA-binding domain"/>
    <property type="match status" value="1"/>
</dbReference>
<dbReference type="CDD" id="cd12148">
    <property type="entry name" value="fungal_TF_MHR"/>
    <property type="match status" value="1"/>
</dbReference>
<dbReference type="GO" id="GO:0008270">
    <property type="term" value="F:zinc ion binding"/>
    <property type="evidence" value="ECO:0007669"/>
    <property type="project" value="InterPro"/>
</dbReference>
<feature type="compositionally biased region" description="Polar residues" evidence="4">
    <location>
        <begin position="104"/>
        <end position="118"/>
    </location>
</feature>
<dbReference type="Proteomes" id="UP000237441">
    <property type="component" value="Unassembled WGS sequence"/>
</dbReference>
<keyword evidence="3" id="KW-0539">Nucleus</keyword>
<feature type="domain" description="Zn(2)-C6 fungal-type" evidence="5">
    <location>
        <begin position="20"/>
        <end position="49"/>
    </location>
</feature>
<name>A0A2S7YL62_BEABA</name>
<proteinExistence type="predicted"/>
<evidence type="ECO:0000256" key="1">
    <source>
        <dbReference type="ARBA" id="ARBA00004123"/>
    </source>
</evidence>
<dbReference type="Gene3D" id="4.10.240.10">
    <property type="entry name" value="Zn(2)-C6 fungal-type DNA-binding domain"/>
    <property type="match status" value="1"/>
</dbReference>
<dbReference type="InterPro" id="IPR050613">
    <property type="entry name" value="Sec_Metabolite_Reg"/>
</dbReference>
<reference evidence="6 7" key="1">
    <citation type="submission" date="2016-07" db="EMBL/GenBank/DDBJ databases">
        <title>Comparative genomics of the entomopathogenic fungus Beauveria bassiana.</title>
        <authorList>
            <person name="Valero Jimenez C.A."/>
            <person name="Zwaan B.J."/>
            <person name="Van Kan J.A."/>
            <person name="Takken W."/>
            <person name="Debets A.J."/>
            <person name="Schoustra S.E."/>
            <person name="Koenraadt C.J."/>
        </authorList>
    </citation>
    <scope>NUCLEOTIDE SEQUENCE [LARGE SCALE GENOMIC DNA]</scope>
    <source>
        <strain evidence="6 7">ARSEF 8028</strain>
    </source>
</reference>
<dbReference type="PANTHER" id="PTHR31001:SF85">
    <property type="entry name" value="ZN(II)2CYS6 TRANSCRIPTION FACTOR (EUROFUNG)"/>
    <property type="match status" value="1"/>
</dbReference>
<dbReference type="Pfam" id="PF04082">
    <property type="entry name" value="Fungal_trans"/>
    <property type="match status" value="1"/>
</dbReference>
<comment type="subcellular location">
    <subcellularLocation>
        <location evidence="1">Nucleus</location>
    </subcellularLocation>
</comment>
<sequence>METHVPSPAVSAYDSAKTFSCLVCRQRKVRCDHAQPCSNCKRAKIDCEYVAPVRGKRKRSQPSQPSRETMHAKLRRYEDMLKTRGVDVAEHTSTAPCTCEDGLSESNETIKSPTSSLVPTPRDEAAPPMGFRYGLVKTPRSGPRLISKEGNSRYYETSTLWTDINDDATQFRHPDEFVPAGDDDEEHEADLFLGSGSPSSSFMGQLGDWHPATQCLYALRDMYVDRIDPLMKIMHIPTFWALVRQAAERKEEVSKPIEAAVFCFYFGTMSVMQEQDCERLFKQGKKAVLAKYRAIARHTLKRAGLLSTSSPMTLRAFCLFMLGLRGTIRYESQYILCGIALRLAQKMGLHRNGTSLGLSLFETEMRRRLWWHIAHLEFRTADLLGAKPSLDIHLGDAGLPWNVEDEDLEPSMTEVPKDRHAITSITMCIVRCDLAQSLQRLSGTSTFVASWGDIGTSSNVTSADKDALIDEIEDKFETKYVRYCDPSRPLDMLVTAMIRAAICNTRLFAHNPRRFADSGGQVTEAERNVAFHNASKLLEYASMVGENPSLRKFEWRLNSTYLWDKILFVLIEARRKKPGTDVDRVWELIGRVFSQYPDAFGQSSAKAVYKALSKWTLEVWDGHVAAKQAQGMPDPEEPAYVRAMREKRDAAVEGAEVNVEETETVTVTANTSMEAAHDDAKAVEAPEVGGFGEFSDLGSFELNLDEWVNWEQLVSEQSGFYHAEGY</sequence>
<dbReference type="AlphaFoldDB" id="A0A2S7YL62"/>
<evidence type="ECO:0000313" key="6">
    <source>
        <dbReference type="EMBL" id="PQK16724.1"/>
    </source>
</evidence>
<dbReference type="PANTHER" id="PTHR31001">
    <property type="entry name" value="UNCHARACTERIZED TRANSCRIPTIONAL REGULATORY PROTEIN"/>
    <property type="match status" value="1"/>
</dbReference>
<gene>
    <name evidence="6" type="ORF">BB8028_0006g10430</name>
</gene>
<protein>
    <recommendedName>
        <fullName evidence="5">Zn(2)-C6 fungal-type domain-containing protein</fullName>
    </recommendedName>
</protein>
<dbReference type="PROSITE" id="PS50048">
    <property type="entry name" value="ZN2_CY6_FUNGAL_2"/>
    <property type="match status" value="1"/>
</dbReference>
<organism evidence="6 7">
    <name type="scientific">Beauveria bassiana</name>
    <name type="common">White muscardine disease fungus</name>
    <name type="synonym">Tritirachium shiotae</name>
    <dbReference type="NCBI Taxonomy" id="176275"/>
    <lineage>
        <taxon>Eukaryota</taxon>
        <taxon>Fungi</taxon>
        <taxon>Dikarya</taxon>
        <taxon>Ascomycota</taxon>
        <taxon>Pezizomycotina</taxon>
        <taxon>Sordariomycetes</taxon>
        <taxon>Hypocreomycetidae</taxon>
        <taxon>Hypocreales</taxon>
        <taxon>Cordycipitaceae</taxon>
        <taxon>Beauveria</taxon>
    </lineage>
</organism>
<dbReference type="InterPro" id="IPR001138">
    <property type="entry name" value="Zn2Cys6_DnaBD"/>
</dbReference>
<evidence type="ECO:0000256" key="2">
    <source>
        <dbReference type="ARBA" id="ARBA00022723"/>
    </source>
</evidence>
<dbReference type="GO" id="GO:0006351">
    <property type="term" value="P:DNA-templated transcription"/>
    <property type="evidence" value="ECO:0007669"/>
    <property type="project" value="InterPro"/>
</dbReference>
<dbReference type="GO" id="GO:0005634">
    <property type="term" value="C:nucleus"/>
    <property type="evidence" value="ECO:0007669"/>
    <property type="project" value="UniProtKB-SubCell"/>
</dbReference>
<dbReference type="InterPro" id="IPR036864">
    <property type="entry name" value="Zn2-C6_fun-type_DNA-bd_sf"/>
</dbReference>
<dbReference type="EMBL" id="JRHA01000006">
    <property type="protein sequence ID" value="PQK16724.1"/>
    <property type="molecule type" value="Genomic_DNA"/>
</dbReference>
<evidence type="ECO:0000259" key="5">
    <source>
        <dbReference type="PROSITE" id="PS50048"/>
    </source>
</evidence>
<comment type="caution">
    <text evidence="6">The sequence shown here is derived from an EMBL/GenBank/DDBJ whole genome shotgun (WGS) entry which is preliminary data.</text>
</comment>
<dbReference type="OrthoDB" id="435881at2759"/>
<feature type="region of interest" description="Disordered" evidence="4">
    <location>
        <begin position="97"/>
        <end position="134"/>
    </location>
</feature>
<dbReference type="Pfam" id="PF00172">
    <property type="entry name" value="Zn_clus"/>
    <property type="match status" value="1"/>
</dbReference>
<evidence type="ECO:0000313" key="7">
    <source>
        <dbReference type="Proteomes" id="UP000237441"/>
    </source>
</evidence>
<keyword evidence="2" id="KW-0479">Metal-binding</keyword>
<feature type="region of interest" description="Disordered" evidence="4">
    <location>
        <begin position="53"/>
        <end position="72"/>
    </location>
</feature>